<evidence type="ECO:0000259" key="1">
    <source>
        <dbReference type="Pfam" id="PF06985"/>
    </source>
</evidence>
<dbReference type="InterPro" id="IPR052895">
    <property type="entry name" value="HetReg/Transcr_Mod"/>
</dbReference>
<organism evidence="2 3">
    <name type="scientific">Macrophomina phaseolina</name>
    <dbReference type="NCBI Taxonomy" id="35725"/>
    <lineage>
        <taxon>Eukaryota</taxon>
        <taxon>Fungi</taxon>
        <taxon>Dikarya</taxon>
        <taxon>Ascomycota</taxon>
        <taxon>Pezizomycotina</taxon>
        <taxon>Dothideomycetes</taxon>
        <taxon>Dothideomycetes incertae sedis</taxon>
        <taxon>Botryosphaeriales</taxon>
        <taxon>Botryosphaeriaceae</taxon>
        <taxon>Macrophomina</taxon>
    </lineage>
</organism>
<dbReference type="PANTHER" id="PTHR24148">
    <property type="entry name" value="ANKYRIN REPEAT DOMAIN-CONTAINING PROTEIN 39 HOMOLOG-RELATED"/>
    <property type="match status" value="1"/>
</dbReference>
<dbReference type="Pfam" id="PF06985">
    <property type="entry name" value="HET"/>
    <property type="match status" value="1"/>
</dbReference>
<proteinExistence type="predicted"/>
<reference evidence="2 3" key="1">
    <citation type="journal article" date="2021" name="Nat. Commun.">
        <title>Genetic determinants of endophytism in the Arabidopsis root mycobiome.</title>
        <authorList>
            <person name="Mesny F."/>
            <person name="Miyauchi S."/>
            <person name="Thiergart T."/>
            <person name="Pickel B."/>
            <person name="Atanasova L."/>
            <person name="Karlsson M."/>
            <person name="Huettel B."/>
            <person name="Barry K.W."/>
            <person name="Haridas S."/>
            <person name="Chen C."/>
            <person name="Bauer D."/>
            <person name="Andreopoulos W."/>
            <person name="Pangilinan J."/>
            <person name="LaButti K."/>
            <person name="Riley R."/>
            <person name="Lipzen A."/>
            <person name="Clum A."/>
            <person name="Drula E."/>
            <person name="Henrissat B."/>
            <person name="Kohler A."/>
            <person name="Grigoriev I.V."/>
            <person name="Martin F.M."/>
            <person name="Hacquard S."/>
        </authorList>
    </citation>
    <scope>NUCLEOTIDE SEQUENCE [LARGE SCALE GENOMIC DNA]</scope>
    <source>
        <strain evidence="2 3">MPI-SDFR-AT-0080</strain>
    </source>
</reference>
<evidence type="ECO:0000313" key="3">
    <source>
        <dbReference type="Proteomes" id="UP000774617"/>
    </source>
</evidence>
<comment type="caution">
    <text evidence="2">The sequence shown here is derived from an EMBL/GenBank/DDBJ whole genome shotgun (WGS) entry which is preliminary data.</text>
</comment>
<sequence>MNNQGHYSYRFALYAQEHEVEPPPTHKQYLEGIPFRYSTLLPETSLRLLHIEPGSVESVVVCTMSSHPVTELPPYEALSYTWGDSPLRFGISCNRQRLDVGKNLWCALHCLRSTEERRTLWIDAVCINQTNTEERNQQVALMGRIYTEAKNVVVWLGDETEDSPSALRLIRNIVKNEGVINAVSHARPLLDGDLATHSLPDRFHADWRAVDKLYWRSWFSRVWIIQEITLAKNATVLVGRDEISRTDLLTAAVLIFQSGLARLTDVEVVEVWRVLTITDDYHRREGKGLPLLDLLMLTRASRATMREDKVYGLLGLSSDANLLALRPDYNISSSDLYVSVAAKLLTSSSSSSTGSSLRILSANDDLAWRSHHDLPSWVPDWAALSRALPYLQPGAEIPDQHTADQRPSQLRLSPDGRVLHARGLLVDAVCETAPAFVYTRYEVLGARGARLFDALLRPGNRWLAFQSMEAARFRRWHRMALGSGGRPAEEENKKQRLYPTGEDVETAWHRTITADCFRCVATTGDRAAEDGRALIDRRALKEAYDAFYAKDAVYPYSQMRARRGPRHEEKDPGEQERAARFRVAVDRAVTARRLVVTKMGYLGISPSSTRVGDKVVALFGGPTPYVLRRMRKGRWLFVGECYVHGLMNGEVYSMGLMEQEFTIV</sequence>
<gene>
    <name evidence="2" type="ORF">B0J12DRAFT_52276</name>
</gene>
<dbReference type="PANTHER" id="PTHR24148:SF73">
    <property type="entry name" value="HET DOMAIN PROTEIN (AFU_ORTHOLOGUE AFUA_8G01020)"/>
    <property type="match status" value="1"/>
</dbReference>
<name>A0ABQ8GEE4_9PEZI</name>
<accession>A0ABQ8GEE4</accession>
<dbReference type="EMBL" id="JAGTJR010000010">
    <property type="protein sequence ID" value="KAH7053334.1"/>
    <property type="molecule type" value="Genomic_DNA"/>
</dbReference>
<dbReference type="Pfam" id="PF26639">
    <property type="entry name" value="Het-6_barrel"/>
    <property type="match status" value="1"/>
</dbReference>
<protein>
    <submittedName>
        <fullName evidence="2">Heterokaryon incompatibility protein-domain-containing protein</fullName>
    </submittedName>
</protein>
<dbReference type="Proteomes" id="UP000774617">
    <property type="component" value="Unassembled WGS sequence"/>
</dbReference>
<evidence type="ECO:0000313" key="2">
    <source>
        <dbReference type="EMBL" id="KAH7053334.1"/>
    </source>
</evidence>
<dbReference type="InterPro" id="IPR010730">
    <property type="entry name" value="HET"/>
</dbReference>
<feature type="domain" description="Heterokaryon incompatibility" evidence="1">
    <location>
        <begin position="75"/>
        <end position="227"/>
    </location>
</feature>
<keyword evidence="3" id="KW-1185">Reference proteome</keyword>